<dbReference type="PANTHER" id="PTHR37419">
    <property type="entry name" value="SERINE/THREONINE-PROTEIN KINASE TOXIN HIPA"/>
    <property type="match status" value="1"/>
</dbReference>
<evidence type="ECO:0000256" key="2">
    <source>
        <dbReference type="ARBA" id="ARBA00022679"/>
    </source>
</evidence>
<dbReference type="Pfam" id="PF13657">
    <property type="entry name" value="Couple_hipA"/>
    <property type="match status" value="1"/>
</dbReference>
<dbReference type="Pfam" id="PF07804">
    <property type="entry name" value="HipA_C"/>
    <property type="match status" value="1"/>
</dbReference>
<comment type="similarity">
    <text evidence="1">Belongs to the HipA Ser/Thr kinase family.</text>
</comment>
<keyword evidence="2" id="KW-0808">Transferase</keyword>
<dbReference type="Gene3D" id="1.10.1070.20">
    <property type="match status" value="1"/>
</dbReference>
<evidence type="ECO:0000313" key="7">
    <source>
        <dbReference type="Proteomes" id="UP001239782"/>
    </source>
</evidence>
<sequence>MAQKHQYAEIYFQNKFVGALGYVTNDLIATFEYSPEWRQSGIELSPIKMPLSATKYRFPQLPFPTFRGLPGCFADALPDDFGNAVINAWLARQQRSPDSFSAIERLLYTGKRAMGALEFKPAIQRYNKVSKLELDALIEMAQAVFNQRNDWSAQLDEQSDEALQQILQVGTSAGGARAKAVIAMDPLRQQIVSGQGNVPDEFEHFVIKFDGVVQTDSHRETFGDPFGFGRMEYAYYLMAVEAGIEMMPSELLIQGELAHFLTKRFDRDKQHKIHYQSLCALTHVDYKQPGLYSYEQLFGLLRKLKLKRKEALELFRRMTFNVIMRNQDDHTKNFGFIMSNSGQYQLAPAFDVAFSYKPGSPWVAQHQMSINGKRDHFLKEDLLAVVPPSLKSDGLQIIEEVLDIAVQWPTFAERAGVFPELQQFIGESLRLKL</sequence>
<evidence type="ECO:0000313" key="6">
    <source>
        <dbReference type="EMBL" id="WMS87926.1"/>
    </source>
</evidence>
<dbReference type="InterPro" id="IPR017508">
    <property type="entry name" value="HipA_N1"/>
</dbReference>
<dbReference type="EMBL" id="CP133548">
    <property type="protein sequence ID" value="WMS87926.1"/>
    <property type="molecule type" value="Genomic_DNA"/>
</dbReference>
<keyword evidence="3" id="KW-0418">Kinase</keyword>
<evidence type="ECO:0000259" key="4">
    <source>
        <dbReference type="Pfam" id="PF07804"/>
    </source>
</evidence>
<dbReference type="GO" id="GO:0004674">
    <property type="term" value="F:protein serine/threonine kinase activity"/>
    <property type="evidence" value="ECO:0007669"/>
    <property type="project" value="TreeGrafter"/>
</dbReference>
<dbReference type="InterPro" id="IPR052028">
    <property type="entry name" value="HipA_Ser/Thr_kinase"/>
</dbReference>
<protein>
    <submittedName>
        <fullName evidence="6">Type II toxin-antitoxin system HipA family toxin</fullName>
    </submittedName>
</protein>
<dbReference type="AlphaFoldDB" id="A0AA51X7I8"/>
<accession>A0AA51X7I8</accession>
<reference evidence="6 7" key="1">
    <citation type="submission" date="2023-08" db="EMBL/GenBank/DDBJ databases">
        <title>Pleionea litopenaei sp. nov., isolated from stomach of juvenile Litopenaeus vannamei.</title>
        <authorList>
            <person name="Rho A.M."/>
            <person name="Hwang C.Y."/>
        </authorList>
    </citation>
    <scope>NUCLEOTIDE SEQUENCE [LARGE SCALE GENOMIC DNA]</scope>
    <source>
        <strain evidence="6 7">HL-JVS1</strain>
    </source>
</reference>
<dbReference type="PANTHER" id="PTHR37419:SF8">
    <property type="entry name" value="TOXIN YJJJ"/>
    <property type="match status" value="1"/>
</dbReference>
<proteinExistence type="inferred from homology"/>
<name>A0AA51X7I8_9GAMM</name>
<feature type="domain" description="HipA N-terminal subdomain 1" evidence="5">
    <location>
        <begin position="9"/>
        <end position="119"/>
    </location>
</feature>
<evidence type="ECO:0000259" key="5">
    <source>
        <dbReference type="Pfam" id="PF13657"/>
    </source>
</evidence>
<evidence type="ECO:0000256" key="1">
    <source>
        <dbReference type="ARBA" id="ARBA00010164"/>
    </source>
</evidence>
<evidence type="ECO:0000256" key="3">
    <source>
        <dbReference type="ARBA" id="ARBA00022777"/>
    </source>
</evidence>
<organism evidence="6 7">
    <name type="scientific">Pleionea litopenaei</name>
    <dbReference type="NCBI Taxonomy" id="3070815"/>
    <lineage>
        <taxon>Bacteria</taxon>
        <taxon>Pseudomonadati</taxon>
        <taxon>Pseudomonadota</taxon>
        <taxon>Gammaproteobacteria</taxon>
        <taxon>Oceanospirillales</taxon>
        <taxon>Pleioneaceae</taxon>
        <taxon>Pleionea</taxon>
    </lineage>
</organism>
<dbReference type="GO" id="GO:0005829">
    <property type="term" value="C:cytosol"/>
    <property type="evidence" value="ECO:0007669"/>
    <property type="project" value="TreeGrafter"/>
</dbReference>
<gene>
    <name evidence="6" type="ORF">Q9312_03155</name>
</gene>
<dbReference type="KEGG" id="plei:Q9312_03155"/>
<dbReference type="RefSeq" id="WP_309203092.1">
    <property type="nucleotide sequence ID" value="NZ_CP133548.1"/>
</dbReference>
<keyword evidence="7" id="KW-1185">Reference proteome</keyword>
<feature type="domain" description="HipA-like C-terminal" evidence="4">
    <location>
        <begin position="171"/>
        <end position="405"/>
    </location>
</feature>
<dbReference type="Proteomes" id="UP001239782">
    <property type="component" value="Chromosome"/>
</dbReference>
<dbReference type="InterPro" id="IPR012893">
    <property type="entry name" value="HipA-like_C"/>
</dbReference>